<name>A0A8S9ZC47_9BILA</name>
<reference evidence="3" key="1">
    <citation type="journal article" date="2020" name="Ecol. Evol.">
        <title>Genome structure and content of the rice root-knot nematode (Meloidogyne graminicola).</title>
        <authorList>
            <person name="Phan N.T."/>
            <person name="Danchin E.G.J."/>
            <person name="Klopp C."/>
            <person name="Perfus-Barbeoch L."/>
            <person name="Kozlowski D.K."/>
            <person name="Koutsovoulos G.D."/>
            <person name="Lopez-Roques C."/>
            <person name="Bouchez O."/>
            <person name="Zahm M."/>
            <person name="Besnard G."/>
            <person name="Bellafiore S."/>
        </authorList>
    </citation>
    <scope>NUCLEOTIDE SEQUENCE</scope>
    <source>
        <strain evidence="3">VN-18</strain>
    </source>
</reference>
<feature type="compositionally biased region" description="Basic and acidic residues" evidence="2">
    <location>
        <begin position="208"/>
        <end position="217"/>
    </location>
</feature>
<dbReference type="AlphaFoldDB" id="A0A8S9ZC47"/>
<dbReference type="EMBL" id="JABEBT010000159">
    <property type="protein sequence ID" value="KAF7627237.1"/>
    <property type="molecule type" value="Genomic_DNA"/>
</dbReference>
<protein>
    <submittedName>
        <fullName evidence="3">Uncharacterized protein</fullName>
    </submittedName>
</protein>
<feature type="region of interest" description="Disordered" evidence="2">
    <location>
        <begin position="207"/>
        <end position="233"/>
    </location>
</feature>
<evidence type="ECO:0000313" key="4">
    <source>
        <dbReference type="Proteomes" id="UP000605970"/>
    </source>
</evidence>
<comment type="caution">
    <text evidence="3">The sequence shown here is derived from an EMBL/GenBank/DDBJ whole genome shotgun (WGS) entry which is preliminary data.</text>
</comment>
<dbReference type="Proteomes" id="UP000605970">
    <property type="component" value="Unassembled WGS sequence"/>
</dbReference>
<organism evidence="3 4">
    <name type="scientific">Meloidogyne graminicola</name>
    <dbReference type="NCBI Taxonomy" id="189291"/>
    <lineage>
        <taxon>Eukaryota</taxon>
        <taxon>Metazoa</taxon>
        <taxon>Ecdysozoa</taxon>
        <taxon>Nematoda</taxon>
        <taxon>Chromadorea</taxon>
        <taxon>Rhabditida</taxon>
        <taxon>Tylenchina</taxon>
        <taxon>Tylenchomorpha</taxon>
        <taxon>Tylenchoidea</taxon>
        <taxon>Meloidogynidae</taxon>
        <taxon>Meloidogyninae</taxon>
        <taxon>Meloidogyne</taxon>
    </lineage>
</organism>
<proteinExistence type="predicted"/>
<evidence type="ECO:0000256" key="1">
    <source>
        <dbReference type="SAM" id="Coils"/>
    </source>
</evidence>
<keyword evidence="1" id="KW-0175">Coiled coil</keyword>
<evidence type="ECO:0000256" key="2">
    <source>
        <dbReference type="SAM" id="MobiDB-lite"/>
    </source>
</evidence>
<sequence>MASTVFETISSDEGENKARLDLDLNKKLRKREIRNKTRKGLRFMRNVAIQTVSANSNQLASQIGCPLCGLDERFVSAQNEFVVLNKTTQYSKSFDDLYLLENGSQTEYQRYFLSSRNKRIQTDFQLLISRPSQTQLSSTFQKSKSSAHFNGKGDISALEAATHGSSFASIQKEILEIKKAFGLDDEEVNILREKLCEVKARKQKEKIKRSDRFEQRQTEGLGVTSSSSSDADGGCLTKEDKLALLSEIKILKASKNKKENKYEISCEDEEDESTEDECDIYKKKRNFSIYHNTKDFTQQISQSTIPLQLKNFGREKYEETILDIQLIRSPFFETKYLPKSEKELFFEKVVLSCRETSLFKNKRKIGDQGLLKEEMLLLDKFERLNTILSTMKSDDAFFDRSKDGLGASTLISDFGNEPVQTDAMFELINDVTLRKWGSEINKTTQTDYLEQSIQNVEDKKKSLMEKVISLWRGKERQDSTKVIEKISEKTIKQPSSFSTLEEKEVEIEENIDSNEQKVTNKEEKDLISKSQTLIKKFKKAPYEEKDVKKSKLIRPHSKKTLLEGVIGTSTSVSKGVITPSGPAGLPFDLSEIIFLTDQQTGEFEAMRRNPLYKDYKSFNPYQSEQQLIPLSSSEWAQLIRLFPELLNEKGMGRQNAQQHSKLTLDLQKSFRERIGMERNINESKSENIKMIPLKTFIASNKNKMTTKSYNKFTEDLSHVDLKYISLFSSSFGPSTNDNLKEERLELEYYRRWLENWLGAGGNLSTLSVLYDIPLRDISEFLHVKREVISQLERQKHQMDRMADLAGKRDKTARMSINLCSCFLTVDLSIQTGVLSRVVQSLGEELTEISDIEPINIDTMEVDYLTNPAFSIARVTLETTTDRGDEEKEFN</sequence>
<gene>
    <name evidence="3" type="ORF">Mgra_00009471</name>
</gene>
<evidence type="ECO:0000313" key="3">
    <source>
        <dbReference type="EMBL" id="KAF7627237.1"/>
    </source>
</evidence>
<feature type="coiled-coil region" evidence="1">
    <location>
        <begin position="497"/>
        <end position="524"/>
    </location>
</feature>
<accession>A0A8S9ZC47</accession>
<keyword evidence="4" id="KW-1185">Reference proteome</keyword>